<proteinExistence type="predicted"/>
<organism evidence="1 2">
    <name type="scientific">Araneus ventricosus</name>
    <name type="common">Orbweaver spider</name>
    <name type="synonym">Epeira ventricosa</name>
    <dbReference type="NCBI Taxonomy" id="182803"/>
    <lineage>
        <taxon>Eukaryota</taxon>
        <taxon>Metazoa</taxon>
        <taxon>Ecdysozoa</taxon>
        <taxon>Arthropoda</taxon>
        <taxon>Chelicerata</taxon>
        <taxon>Arachnida</taxon>
        <taxon>Araneae</taxon>
        <taxon>Araneomorphae</taxon>
        <taxon>Entelegynae</taxon>
        <taxon>Araneoidea</taxon>
        <taxon>Araneidae</taxon>
        <taxon>Araneus</taxon>
    </lineage>
</organism>
<comment type="caution">
    <text evidence="1">The sequence shown here is derived from an EMBL/GenBank/DDBJ whole genome shotgun (WGS) entry which is preliminary data.</text>
</comment>
<dbReference type="Proteomes" id="UP000499080">
    <property type="component" value="Unassembled WGS sequence"/>
</dbReference>
<protein>
    <submittedName>
        <fullName evidence="1">Uncharacterized protein</fullName>
    </submittedName>
</protein>
<gene>
    <name evidence="1" type="ORF">AVEN_136843-2_1</name>
</gene>
<dbReference type="EMBL" id="BGPR01001171">
    <property type="protein sequence ID" value="GBM47249.1"/>
    <property type="molecule type" value="Genomic_DNA"/>
</dbReference>
<feature type="non-terminal residue" evidence="1">
    <location>
        <position position="1"/>
    </location>
</feature>
<reference evidence="1 2" key="1">
    <citation type="journal article" date="2019" name="Sci. Rep.">
        <title>Orb-weaving spider Araneus ventricosus genome elucidates the spidroin gene catalogue.</title>
        <authorList>
            <person name="Kono N."/>
            <person name="Nakamura H."/>
            <person name="Ohtoshi R."/>
            <person name="Moran D.A.P."/>
            <person name="Shinohara A."/>
            <person name="Yoshida Y."/>
            <person name="Fujiwara M."/>
            <person name="Mori M."/>
            <person name="Tomita M."/>
            <person name="Arakawa K."/>
        </authorList>
    </citation>
    <scope>NUCLEOTIDE SEQUENCE [LARGE SCALE GENOMIC DNA]</scope>
</reference>
<evidence type="ECO:0000313" key="1">
    <source>
        <dbReference type="EMBL" id="GBM47249.1"/>
    </source>
</evidence>
<name>A0A4Y2G3Q1_ARAVE</name>
<sequence>LLTPLPTGGSGPKEKKNEHYAVFPVSDKNTKEKIIVVRIKAKNTRYERVSAVVVAMMGRGKWSTKDYEILAKWFKLRREKEEVCFTAGPKSEGTRSVQTALARLRSGHIKSLKFVDKEKTYSSCPCSCPASPARVIDCIGAFERLLWSEEEHGLVVLLERDGIMDLI</sequence>
<dbReference type="AlphaFoldDB" id="A0A4Y2G3Q1"/>
<accession>A0A4Y2G3Q1</accession>
<keyword evidence="2" id="KW-1185">Reference proteome</keyword>
<evidence type="ECO:0000313" key="2">
    <source>
        <dbReference type="Proteomes" id="UP000499080"/>
    </source>
</evidence>